<feature type="transmembrane region" description="Helical" evidence="1">
    <location>
        <begin position="202"/>
        <end position="221"/>
    </location>
</feature>
<feature type="transmembrane region" description="Helical" evidence="1">
    <location>
        <begin position="6"/>
        <end position="27"/>
    </location>
</feature>
<sequence length="222" mass="24703">MFGFPTVWEIAVTAALFVWILFVTLFLTRKTYDYMRARGAPHNVAVYYNRKIIHVLAGGVAAVAVAGFTNYTTVAVMVAVLGVGNYLPHRNKKLMHWYQVEENMFEVHFIIIWGLVMGLGFLLGDVRLGVLPVLFMSVGDGVTGFVRNAIYRRRTKSWWGNLAMIFFCVPVGFALMNVAGAISGALASLIEKFEFGKIDDNITVPLVAFVSLLLFHVFGVTI</sequence>
<gene>
    <name evidence="2" type="ORF">ENM42_02840</name>
</gene>
<feature type="transmembrane region" description="Helical" evidence="1">
    <location>
        <begin position="130"/>
        <end position="150"/>
    </location>
</feature>
<feature type="transmembrane region" description="Helical" evidence="1">
    <location>
        <begin position="107"/>
        <end position="124"/>
    </location>
</feature>
<dbReference type="EMBL" id="DRXS01000157">
    <property type="protein sequence ID" value="HHR40746.1"/>
    <property type="molecule type" value="Genomic_DNA"/>
</dbReference>
<name>A0A7C5U9V7_CALS0</name>
<keyword evidence="2" id="KW-0418">Kinase</keyword>
<accession>A0A7C5U9V7</accession>
<keyword evidence="1" id="KW-0472">Membrane</keyword>
<protein>
    <submittedName>
        <fullName evidence="2">Dolichol kinase</fullName>
    </submittedName>
</protein>
<dbReference type="AlphaFoldDB" id="A0A7C5U9V7"/>
<keyword evidence="1" id="KW-0812">Transmembrane</keyword>
<organism evidence="2">
    <name type="scientific">Caldiarchaeum subterraneum</name>
    <dbReference type="NCBI Taxonomy" id="311458"/>
    <lineage>
        <taxon>Archaea</taxon>
        <taxon>Nitrososphaerota</taxon>
        <taxon>Candidatus Caldarchaeales</taxon>
        <taxon>Candidatus Caldarchaeaceae</taxon>
        <taxon>Candidatus Caldarchaeum</taxon>
    </lineage>
</organism>
<feature type="transmembrane region" description="Helical" evidence="1">
    <location>
        <begin position="162"/>
        <end position="190"/>
    </location>
</feature>
<proteinExistence type="predicted"/>
<keyword evidence="1" id="KW-1133">Transmembrane helix</keyword>
<keyword evidence="2" id="KW-0808">Transferase</keyword>
<comment type="caution">
    <text evidence="2">The sequence shown here is derived from an EMBL/GenBank/DDBJ whole genome shotgun (WGS) entry which is preliminary data.</text>
</comment>
<dbReference type="GO" id="GO:0016301">
    <property type="term" value="F:kinase activity"/>
    <property type="evidence" value="ECO:0007669"/>
    <property type="project" value="UniProtKB-KW"/>
</dbReference>
<evidence type="ECO:0000313" key="2">
    <source>
        <dbReference type="EMBL" id="HHR40746.1"/>
    </source>
</evidence>
<evidence type="ECO:0000256" key="1">
    <source>
        <dbReference type="SAM" id="Phobius"/>
    </source>
</evidence>
<reference evidence="2" key="1">
    <citation type="journal article" date="2020" name="mSystems">
        <title>Genome- and Community-Level Interaction Insights into Carbon Utilization and Element Cycling Functions of Hydrothermarchaeota in Hydrothermal Sediment.</title>
        <authorList>
            <person name="Zhou Z."/>
            <person name="Liu Y."/>
            <person name="Xu W."/>
            <person name="Pan J."/>
            <person name="Luo Z.H."/>
            <person name="Li M."/>
        </authorList>
    </citation>
    <scope>NUCLEOTIDE SEQUENCE [LARGE SCALE GENOMIC DNA]</scope>
    <source>
        <strain evidence="2">SpSt-1084</strain>
    </source>
</reference>
<feature type="transmembrane region" description="Helical" evidence="1">
    <location>
        <begin position="71"/>
        <end position="87"/>
    </location>
</feature>